<sequence>MTGVGGVDDADGTAGLLSLQFAGLTRGLLAAGSVAEVLRRVVDAALRVVPAADVVSVTLRDPDGGFHTPVATDPVADQLDELQYEFGEGPCVEAAKPEGPAYALSDHLAAEPRWPRFGAAAAEHGFGSVFAVALLPDDRPATLTGALNVYSYGGGLTAADLDAALLLATHASLALAATRAVDFADLKVAQLSRAIETRDIIGQAKGILMQRRGIDADAAYAVLRDTSQRLNIKLFEIAETLATRREELG</sequence>
<dbReference type="Pfam" id="PF03861">
    <property type="entry name" value="ANTAR"/>
    <property type="match status" value="1"/>
</dbReference>
<name>A0A1Q9LKN9_9PSEU</name>
<dbReference type="InterPro" id="IPR012074">
    <property type="entry name" value="GAF_ANTAR"/>
</dbReference>
<dbReference type="InterPro" id="IPR003018">
    <property type="entry name" value="GAF"/>
</dbReference>
<dbReference type="EMBL" id="MKQR01000016">
    <property type="protein sequence ID" value="OLR92549.1"/>
    <property type="molecule type" value="Genomic_DNA"/>
</dbReference>
<dbReference type="Gene3D" id="3.30.450.40">
    <property type="match status" value="1"/>
</dbReference>
<dbReference type="STRING" id="1193682.BJP25_21040"/>
<organism evidence="6 7">
    <name type="scientific">Actinokineospora bangkokensis</name>
    <dbReference type="NCBI Taxonomy" id="1193682"/>
    <lineage>
        <taxon>Bacteria</taxon>
        <taxon>Bacillati</taxon>
        <taxon>Actinomycetota</taxon>
        <taxon>Actinomycetes</taxon>
        <taxon>Pseudonocardiales</taxon>
        <taxon>Pseudonocardiaceae</taxon>
        <taxon>Actinokineospora</taxon>
    </lineage>
</organism>
<dbReference type="SMART" id="SM00065">
    <property type="entry name" value="GAF"/>
    <property type="match status" value="1"/>
</dbReference>
<proteinExistence type="predicted"/>
<dbReference type="SUPFAM" id="SSF55781">
    <property type="entry name" value="GAF domain-like"/>
    <property type="match status" value="1"/>
</dbReference>
<keyword evidence="7" id="KW-1185">Reference proteome</keyword>
<dbReference type="SMART" id="SM01012">
    <property type="entry name" value="ANTAR"/>
    <property type="match status" value="1"/>
</dbReference>
<protein>
    <recommendedName>
        <fullName evidence="5">ANTAR domain-containing protein</fullName>
    </recommendedName>
</protein>
<evidence type="ECO:0000313" key="6">
    <source>
        <dbReference type="EMBL" id="OLR92549.1"/>
    </source>
</evidence>
<reference evidence="6 7" key="1">
    <citation type="submission" date="2016-10" db="EMBL/GenBank/DDBJ databases">
        <title>The Draft Genome Sequence of Actinokineospora bangkokensis 44EHWT reveals the biosynthetic pathway of antifungal compounds Thailandins with unusual extender unit butylmalonyl-CoA.</title>
        <authorList>
            <person name="Greule A."/>
            <person name="Intra B."/>
            <person name="Flemming S."/>
            <person name="Rommel M.G."/>
            <person name="Panbangred W."/>
            <person name="Bechthold A."/>
        </authorList>
    </citation>
    <scope>NUCLEOTIDE SEQUENCE [LARGE SCALE GENOMIC DNA]</scope>
    <source>
        <strain evidence="6 7">44EHW</strain>
    </source>
</reference>
<gene>
    <name evidence="6" type="ORF">BJP25_21040</name>
</gene>
<dbReference type="Gene3D" id="1.10.10.10">
    <property type="entry name" value="Winged helix-like DNA-binding domain superfamily/Winged helix DNA-binding domain"/>
    <property type="match status" value="1"/>
</dbReference>
<comment type="caution">
    <text evidence="6">The sequence shown here is derived from an EMBL/GenBank/DDBJ whole genome shotgun (WGS) entry which is preliminary data.</text>
</comment>
<dbReference type="InterPro" id="IPR036388">
    <property type="entry name" value="WH-like_DNA-bd_sf"/>
</dbReference>
<dbReference type="SUPFAM" id="SSF52172">
    <property type="entry name" value="CheY-like"/>
    <property type="match status" value="1"/>
</dbReference>
<dbReference type="GO" id="GO:0016301">
    <property type="term" value="F:kinase activity"/>
    <property type="evidence" value="ECO:0007669"/>
    <property type="project" value="UniProtKB-KW"/>
</dbReference>
<evidence type="ECO:0000256" key="3">
    <source>
        <dbReference type="ARBA" id="ARBA00023015"/>
    </source>
</evidence>
<keyword evidence="4" id="KW-0804">Transcription</keyword>
<accession>A0A1Q9LKN9</accession>
<keyword evidence="2" id="KW-0418">Kinase</keyword>
<evidence type="ECO:0000259" key="5">
    <source>
        <dbReference type="PROSITE" id="PS50921"/>
    </source>
</evidence>
<dbReference type="InterPro" id="IPR029016">
    <property type="entry name" value="GAF-like_dom_sf"/>
</dbReference>
<dbReference type="AlphaFoldDB" id="A0A1Q9LKN9"/>
<evidence type="ECO:0000256" key="4">
    <source>
        <dbReference type="ARBA" id="ARBA00023163"/>
    </source>
</evidence>
<feature type="domain" description="ANTAR" evidence="5">
    <location>
        <begin position="181"/>
        <end position="242"/>
    </location>
</feature>
<dbReference type="Proteomes" id="UP000186040">
    <property type="component" value="Unassembled WGS sequence"/>
</dbReference>
<dbReference type="InterPro" id="IPR011006">
    <property type="entry name" value="CheY-like_superfamily"/>
</dbReference>
<evidence type="ECO:0000313" key="7">
    <source>
        <dbReference type="Proteomes" id="UP000186040"/>
    </source>
</evidence>
<keyword evidence="3" id="KW-0805">Transcription regulation</keyword>
<dbReference type="InterPro" id="IPR005561">
    <property type="entry name" value="ANTAR"/>
</dbReference>
<dbReference type="GO" id="GO:0003723">
    <property type="term" value="F:RNA binding"/>
    <property type="evidence" value="ECO:0007669"/>
    <property type="project" value="InterPro"/>
</dbReference>
<keyword evidence="1" id="KW-0808">Transferase</keyword>
<dbReference type="PROSITE" id="PS50921">
    <property type="entry name" value="ANTAR"/>
    <property type="match status" value="1"/>
</dbReference>
<dbReference type="PIRSF" id="PIRSF036625">
    <property type="entry name" value="GAF_ANTAR"/>
    <property type="match status" value="1"/>
</dbReference>
<evidence type="ECO:0000256" key="2">
    <source>
        <dbReference type="ARBA" id="ARBA00022777"/>
    </source>
</evidence>
<dbReference type="Pfam" id="PF13185">
    <property type="entry name" value="GAF_2"/>
    <property type="match status" value="1"/>
</dbReference>
<evidence type="ECO:0000256" key="1">
    <source>
        <dbReference type="ARBA" id="ARBA00022679"/>
    </source>
</evidence>